<dbReference type="PANTHER" id="PTHR47331">
    <property type="entry name" value="PHD-TYPE DOMAIN-CONTAINING PROTEIN"/>
    <property type="match status" value="1"/>
</dbReference>
<dbReference type="Pfam" id="PF00628">
    <property type="entry name" value="PHD"/>
    <property type="match status" value="1"/>
</dbReference>
<feature type="compositionally biased region" description="Basic and acidic residues" evidence="6">
    <location>
        <begin position="673"/>
        <end position="685"/>
    </location>
</feature>
<dbReference type="GeneID" id="109429525"/>
<evidence type="ECO:0000256" key="6">
    <source>
        <dbReference type="SAM" id="MobiDB-lite"/>
    </source>
</evidence>
<dbReference type="InterPro" id="IPR019786">
    <property type="entry name" value="Zinc_finger_PHD-type_CS"/>
</dbReference>
<evidence type="ECO:0000256" key="4">
    <source>
        <dbReference type="PROSITE-ProRule" id="PRU00146"/>
    </source>
</evidence>
<feature type="domain" description="PHD-type" evidence="7">
    <location>
        <begin position="41"/>
        <end position="89"/>
    </location>
</feature>
<dbReference type="Gene3D" id="3.10.10.10">
    <property type="entry name" value="HIV Type 1 Reverse Transcriptase, subunit A, domain 1"/>
    <property type="match status" value="1"/>
</dbReference>
<dbReference type="Proteomes" id="UP000069940">
    <property type="component" value="Unassembled WGS sequence"/>
</dbReference>
<dbReference type="Pfam" id="PF18701">
    <property type="entry name" value="DUF5641"/>
    <property type="match status" value="1"/>
</dbReference>
<evidence type="ECO:0000256" key="3">
    <source>
        <dbReference type="ARBA" id="ARBA00022833"/>
    </source>
</evidence>
<feature type="region of interest" description="Disordered" evidence="6">
    <location>
        <begin position="761"/>
        <end position="791"/>
    </location>
</feature>
<evidence type="ECO:0000256" key="5">
    <source>
        <dbReference type="SAM" id="Coils"/>
    </source>
</evidence>
<feature type="region of interest" description="Disordered" evidence="6">
    <location>
        <begin position="1"/>
        <end position="29"/>
    </location>
</feature>
<dbReference type="InterPro" id="IPR040676">
    <property type="entry name" value="DUF5641"/>
</dbReference>
<feature type="compositionally biased region" description="Polar residues" evidence="6">
    <location>
        <begin position="164"/>
        <end position="178"/>
    </location>
</feature>
<dbReference type="InterPro" id="IPR011011">
    <property type="entry name" value="Znf_FYVE_PHD"/>
</dbReference>
<dbReference type="InterPro" id="IPR001965">
    <property type="entry name" value="Znf_PHD"/>
</dbReference>
<evidence type="ECO:0000256" key="1">
    <source>
        <dbReference type="ARBA" id="ARBA00022723"/>
    </source>
</evidence>
<evidence type="ECO:0000313" key="9">
    <source>
        <dbReference type="EnsemblMetazoa" id="AALFPA23_019167.P28202"/>
    </source>
</evidence>
<keyword evidence="1" id="KW-0479">Metal-binding</keyword>
<dbReference type="Pfam" id="PF03564">
    <property type="entry name" value="DUF1759"/>
    <property type="match status" value="1"/>
</dbReference>
<evidence type="ECO:0000256" key="2">
    <source>
        <dbReference type="ARBA" id="ARBA00022771"/>
    </source>
</evidence>
<accession>A0ABM1ZJT7</accession>
<dbReference type="PROSITE" id="PS50016">
    <property type="entry name" value="ZF_PHD_2"/>
    <property type="match status" value="1"/>
</dbReference>
<protein>
    <submittedName>
        <fullName evidence="9">Uncharacterized protein</fullName>
    </submittedName>
</protein>
<dbReference type="EnsemblMetazoa" id="AALFPA23_019167.R28202">
    <property type="protein sequence ID" value="AALFPA23_019167.P28202"/>
    <property type="gene ID" value="AALFPA23_019167"/>
</dbReference>
<keyword evidence="2 4" id="KW-0863">Zinc-finger</keyword>
<dbReference type="SUPFAM" id="SSF53098">
    <property type="entry name" value="Ribonuclease H-like"/>
    <property type="match status" value="1"/>
</dbReference>
<dbReference type="SUPFAM" id="SSF57903">
    <property type="entry name" value="FYVE/PHD zinc finger"/>
    <property type="match status" value="1"/>
</dbReference>
<keyword evidence="5" id="KW-0175">Coiled coil</keyword>
<feature type="coiled-coil region" evidence="5">
    <location>
        <begin position="197"/>
        <end position="241"/>
    </location>
</feature>
<keyword evidence="10" id="KW-1185">Reference proteome</keyword>
<dbReference type="InterPro" id="IPR043502">
    <property type="entry name" value="DNA/RNA_pol_sf"/>
</dbReference>
<proteinExistence type="predicted"/>
<dbReference type="RefSeq" id="XP_062713123.1">
    <property type="nucleotide sequence ID" value="XM_062857139.1"/>
</dbReference>
<sequence length="2109" mass="238394">MPSRGVIKSGGKGDKGARPKETGDLCAGGDDGDNPEVVFVGETCKTCRGPDNEEMVQCDRCDGWYHFSCVGVSEEVADKSWSCTNCVTAKWVQRTRTASEINVIQEKVTLDRTSTRSQPTENIATSTRANIVIPPKSVLQKSTSAGPVPVNSGGGRKVPLNADQGKQQSPLLVSDGNTGTGVQIREVEKALSQVSVSSSQKSAVQRAKLQLMRLEEERQFQQQQEERRQAAEQRAAQEHREYLERKYRLLEEVVSEKSSGSRSEASSRINDWVRDAKQHQQTNAPEIDDFDVEHLQVPTGNVEQGHAAGQLGEARIRFEPNGQIRSANVHTGQRLHCCPPIQQQHSTSRPEFASHLRQSGLTMQMHPASQQVGLSDRYPSSRQVLPTMLNANKRTTSQQPASSILRPPFNSTTFDGQVVVPPACSTGIHPRIPRENIGVSQASDHGTYDDEFQLSRSQVAARQAVPKELPQFNGDPEDWPVFLSMYNRTTAMCGFSDEENIVRLQKSLKGKAYEAVKSRLIHPGNVSGILSTLKMLFGQPEVIIQSLIEKVSTLPAIREERLDTLVEFAVHVQNFCATVDACGLQEYMYNVSLLHQLVSKLPPSLKLNWAQHRLVAPTVNLATFSSWIYSLAEAASVVTFPLSTQQEKSARNETRGPKKGNAYLNAHSEASSEENKESASKEHTATKPTPVKHTCPICNEYCKSADKCKRFLELTRDSRWAAVREFGLCRTCLRMHKGSCNAKPCGKNGCAFRHHELLHNDSKQKSQNTETTIDSGSSPSAPPYSGPSGCNSHRTTASSVLFRYIPVILFGKTGTMQTFAFLDEGSELTLLDQELADILQLDGTERPLCLRWTGGTERCEPNSRAYNLQISGVKDGSKRFEINDVRTVKDLMLPQQSLDMAKLSEQFPHLRDLPIDSYRDIRPRILIGTKHAHLGLVLRNREGEFGQPIAVKSRLGWTVCGGSGTTRGANLHHYCFHICPCNNTADDDLHHAMKEYFSLDSLGVTKPNNPPLSIEDQRALSLLQLLTRRKEGRYESGLLWRYDDIRLPDNRCMAMRRFQCLKKRMEKEPELQAILHAKIAEYTEKGYVRKLSEEEINQKISRRWYLPVFPVINPNKPGKIRIVWDAAASAHGTSLNSVLLKGPDLLCSLLAILLQFRERRIGLTGDIREMFHQVLIREEDQRCQCFFWMNDRGDTEVYAMQVMTFGACCSPTTAQFVKNSNADRFISKYPTAHQAITKSHYVDDMLSSVDTDEQAIQLAKDVKHVHEQGGFEIRNWISNSKTVLAALQGEDINEKCLDMSTELATEKVLGMWWNTNDDVFLYKVGWNRYDSALLGGQRRPTKREVLRVLMTIFDPLGLICHFLSYLKILLQDIWRSSVQWDDEIADGEYEKWLTWLKVLPRIEHVRIPRCYNSDYLVSETDDLQLHTMVDASEKSTAAVCYLRFVKDDVIRCSIVAAKSRVAPIKFTSIPRLELIAAVIGARLARTVEESLSLQINKKFYWSDSRDVLCWIHSDHRRYNQFVGHRVSEILETSETNEWRWVPGKQNPADDATKWSGTPELSSDDRWFKGADFLWRTEEEWPESSNSNYLTDAELRPSLLAHHTPLAIININEFSSWEKLRRVVAYVRRFVTNCRQTRSGNPTVNGPLLTHELQTAERTLICLAQFESYPDEVTILKKSSQSEDAATKTVPKTSSLFQLTPWLDSFGIMRMRSRIAACHYVTNDAKHPIILAQKHHTTSLIIGYYHRKYHHLNHETVINEIRQKFRIPHLRACYQHVRKGCQTCKNNRAVPTPPYMADLPPARLEAFSRPFTHTGVDYFGPIEVTVGRRVEKRWGMLATCLTVRAIHIEVVHSLSASSCIMALRNFMARRGIPKKIYSDRGTNFVGANRELLQLHEAINQDALMEEFADSEIEWIFNPPLSPHMGGSWERLIRTVKNNLTAVCSSARQSDEVLRNLFTEIENTVNSRPLSHVPIDDDSAPALTPNHFLIGSSNGCKPLTNLDDSGAALRQNWLTSQILANRYWRRWVSDYLPEITRRTKWFERPKPLTIGDVVVITDPNMPRNCWPKGKIIGTRVSADGQVRSATVRTTRGVYERPATKLAVLDVQRVDQ</sequence>
<evidence type="ECO:0000313" key="10">
    <source>
        <dbReference type="Proteomes" id="UP000069940"/>
    </source>
</evidence>
<dbReference type="PANTHER" id="PTHR47331:SF1">
    <property type="entry name" value="GAG-LIKE PROTEIN"/>
    <property type="match status" value="1"/>
</dbReference>
<dbReference type="InterPro" id="IPR000477">
    <property type="entry name" value="RT_dom"/>
</dbReference>
<feature type="compositionally biased region" description="Basic and acidic residues" evidence="6">
    <location>
        <begin position="11"/>
        <end position="23"/>
    </location>
</feature>
<evidence type="ECO:0000259" key="7">
    <source>
        <dbReference type="PROSITE" id="PS50016"/>
    </source>
</evidence>
<dbReference type="SMART" id="SM00249">
    <property type="entry name" value="PHD"/>
    <property type="match status" value="1"/>
</dbReference>
<name>A0ABM1ZJT7_AEDAL</name>
<dbReference type="InterPro" id="IPR001584">
    <property type="entry name" value="Integrase_cat-core"/>
</dbReference>
<feature type="region of interest" description="Disordered" evidence="6">
    <location>
        <begin position="646"/>
        <end position="687"/>
    </location>
</feature>
<keyword evidence="3" id="KW-0862">Zinc</keyword>
<dbReference type="EnsemblMetazoa" id="AALFPA23_019167.R28201">
    <property type="protein sequence ID" value="AALFPA23_019167.P28201"/>
    <property type="gene ID" value="AALFPA23_019167"/>
</dbReference>
<dbReference type="Gene3D" id="3.30.40.10">
    <property type="entry name" value="Zinc/RING finger domain, C3HC4 (zinc finger)"/>
    <property type="match status" value="1"/>
</dbReference>
<evidence type="ECO:0000259" key="8">
    <source>
        <dbReference type="PROSITE" id="PS50994"/>
    </source>
</evidence>
<dbReference type="SUPFAM" id="SSF56672">
    <property type="entry name" value="DNA/RNA polymerases"/>
    <property type="match status" value="1"/>
</dbReference>
<dbReference type="InterPro" id="IPR008042">
    <property type="entry name" value="Retrotrans_Pao"/>
</dbReference>
<dbReference type="InterPro" id="IPR019787">
    <property type="entry name" value="Znf_PHD-finger"/>
</dbReference>
<dbReference type="Gene3D" id="3.30.70.270">
    <property type="match status" value="1"/>
</dbReference>
<dbReference type="InterPro" id="IPR012337">
    <property type="entry name" value="RNaseH-like_sf"/>
</dbReference>
<dbReference type="Gene3D" id="3.30.420.10">
    <property type="entry name" value="Ribonuclease H-like superfamily/Ribonuclease H"/>
    <property type="match status" value="1"/>
</dbReference>
<organism evidence="9 10">
    <name type="scientific">Aedes albopictus</name>
    <name type="common">Asian tiger mosquito</name>
    <name type="synonym">Stegomyia albopicta</name>
    <dbReference type="NCBI Taxonomy" id="7160"/>
    <lineage>
        <taxon>Eukaryota</taxon>
        <taxon>Metazoa</taxon>
        <taxon>Ecdysozoa</taxon>
        <taxon>Arthropoda</taxon>
        <taxon>Hexapoda</taxon>
        <taxon>Insecta</taxon>
        <taxon>Pterygota</taxon>
        <taxon>Neoptera</taxon>
        <taxon>Endopterygota</taxon>
        <taxon>Diptera</taxon>
        <taxon>Nematocera</taxon>
        <taxon>Culicoidea</taxon>
        <taxon>Culicidae</taxon>
        <taxon>Culicinae</taxon>
        <taxon>Aedini</taxon>
        <taxon>Aedes</taxon>
        <taxon>Stegomyia</taxon>
    </lineage>
</organism>
<feature type="compositionally biased region" description="Polar residues" evidence="6">
    <location>
        <begin position="765"/>
        <end position="774"/>
    </location>
</feature>
<dbReference type="InterPro" id="IPR013083">
    <property type="entry name" value="Znf_RING/FYVE/PHD"/>
</dbReference>
<dbReference type="PROSITE" id="PS50994">
    <property type="entry name" value="INTEGRASE"/>
    <property type="match status" value="1"/>
</dbReference>
<dbReference type="InterPro" id="IPR005312">
    <property type="entry name" value="DUF1759"/>
</dbReference>
<dbReference type="InterPro" id="IPR036397">
    <property type="entry name" value="RNaseH_sf"/>
</dbReference>
<dbReference type="RefSeq" id="XP_062713122.1">
    <property type="nucleotide sequence ID" value="XM_062857138.1"/>
</dbReference>
<dbReference type="Pfam" id="PF00078">
    <property type="entry name" value="RVT_1"/>
    <property type="match status" value="1"/>
</dbReference>
<dbReference type="PROSITE" id="PS01359">
    <property type="entry name" value="ZF_PHD_1"/>
    <property type="match status" value="1"/>
</dbReference>
<dbReference type="InterPro" id="IPR043128">
    <property type="entry name" value="Rev_trsase/Diguanyl_cyclase"/>
</dbReference>
<feature type="domain" description="Integrase catalytic" evidence="8">
    <location>
        <begin position="1805"/>
        <end position="1991"/>
    </location>
</feature>
<reference evidence="9" key="2">
    <citation type="submission" date="2025-05" db="UniProtKB">
        <authorList>
            <consortium name="EnsemblMetazoa"/>
        </authorList>
    </citation>
    <scope>IDENTIFICATION</scope>
    <source>
        <strain evidence="9">Foshan</strain>
    </source>
</reference>
<feature type="region of interest" description="Disordered" evidence="6">
    <location>
        <begin position="139"/>
        <end position="178"/>
    </location>
</feature>
<dbReference type="Pfam" id="PF05380">
    <property type="entry name" value="Peptidase_A17"/>
    <property type="match status" value="1"/>
</dbReference>
<reference evidence="10" key="1">
    <citation type="journal article" date="2015" name="Proc. Natl. Acad. Sci. U.S.A.">
        <title>Genome sequence of the Asian Tiger mosquito, Aedes albopictus, reveals insights into its biology, genetics, and evolution.</title>
        <authorList>
            <person name="Chen X.G."/>
            <person name="Jiang X."/>
            <person name="Gu J."/>
            <person name="Xu M."/>
            <person name="Wu Y."/>
            <person name="Deng Y."/>
            <person name="Zhang C."/>
            <person name="Bonizzoni M."/>
            <person name="Dermauw W."/>
            <person name="Vontas J."/>
            <person name="Armbruster P."/>
            <person name="Huang X."/>
            <person name="Yang Y."/>
            <person name="Zhang H."/>
            <person name="He W."/>
            <person name="Peng H."/>
            <person name="Liu Y."/>
            <person name="Wu K."/>
            <person name="Chen J."/>
            <person name="Lirakis M."/>
            <person name="Topalis P."/>
            <person name="Van Leeuwen T."/>
            <person name="Hall A.B."/>
            <person name="Jiang X."/>
            <person name="Thorpe C."/>
            <person name="Mueller R.L."/>
            <person name="Sun C."/>
            <person name="Waterhouse R.M."/>
            <person name="Yan G."/>
            <person name="Tu Z.J."/>
            <person name="Fang X."/>
            <person name="James A.A."/>
        </authorList>
    </citation>
    <scope>NUCLEOTIDE SEQUENCE [LARGE SCALE GENOMIC DNA]</scope>
    <source>
        <strain evidence="10">Foshan</strain>
    </source>
</reference>